<sequence>MVAPLKNHQRNSEQYAQGCSLTPVCHTMAVVESTCTKKPARLNQICGLPARGAIENIADRIVNLIKECHEVALQVCTTKSKPTTSKHFRIRRVSNLRKSLCNKLKSVRHVQYNLPQAHLALTFDEVLALKSHDPNLHKAILFVHKFSQAETMPTSPSSNTASPPLPPLEAVLQAQHKNLKEQTNKIDSDYSTQCHIRAQRRQQRKTAKHTARANKETLSGKSTNPSQIQALTLCSAVHPPR</sequence>
<evidence type="ECO:0000313" key="2">
    <source>
        <dbReference type="EMBL" id="CAE0494153.1"/>
    </source>
</evidence>
<feature type="compositionally biased region" description="Polar residues" evidence="1">
    <location>
        <begin position="216"/>
        <end position="227"/>
    </location>
</feature>
<gene>
    <name evidence="2" type="ORF">DTER00134_LOCUS9226</name>
</gene>
<protein>
    <submittedName>
        <fullName evidence="2">Uncharacterized protein</fullName>
    </submittedName>
</protein>
<dbReference type="EMBL" id="HBIP01015836">
    <property type="protein sequence ID" value="CAE0494153.1"/>
    <property type="molecule type" value="Transcribed_RNA"/>
</dbReference>
<reference evidence="2" key="1">
    <citation type="submission" date="2021-01" db="EMBL/GenBank/DDBJ databases">
        <authorList>
            <person name="Corre E."/>
            <person name="Pelletier E."/>
            <person name="Niang G."/>
            <person name="Scheremetjew M."/>
            <person name="Finn R."/>
            <person name="Kale V."/>
            <person name="Holt S."/>
            <person name="Cochrane G."/>
            <person name="Meng A."/>
            <person name="Brown T."/>
            <person name="Cohen L."/>
        </authorList>
    </citation>
    <scope>NUCLEOTIDE SEQUENCE</scope>
    <source>
        <strain evidence="2">CCMP1320</strain>
    </source>
</reference>
<evidence type="ECO:0000256" key="1">
    <source>
        <dbReference type="SAM" id="MobiDB-lite"/>
    </source>
</evidence>
<dbReference type="AlphaFoldDB" id="A0A7S3QVF4"/>
<accession>A0A7S3QVF4</accession>
<proteinExistence type="predicted"/>
<organism evidence="2">
    <name type="scientific">Dunaliella tertiolecta</name>
    <name type="common">Green alga</name>
    <dbReference type="NCBI Taxonomy" id="3047"/>
    <lineage>
        <taxon>Eukaryota</taxon>
        <taxon>Viridiplantae</taxon>
        <taxon>Chlorophyta</taxon>
        <taxon>core chlorophytes</taxon>
        <taxon>Chlorophyceae</taxon>
        <taxon>CS clade</taxon>
        <taxon>Chlamydomonadales</taxon>
        <taxon>Dunaliellaceae</taxon>
        <taxon>Dunaliella</taxon>
    </lineage>
</organism>
<name>A0A7S3QVF4_DUNTE</name>
<feature type="region of interest" description="Disordered" evidence="1">
    <location>
        <begin position="199"/>
        <end position="227"/>
    </location>
</feature>
<feature type="compositionally biased region" description="Basic residues" evidence="1">
    <location>
        <begin position="199"/>
        <end position="212"/>
    </location>
</feature>